<proteinExistence type="predicted"/>
<organism evidence="1 2">
    <name type="scientific">Microbacterium dauci</name>
    <dbReference type="NCBI Taxonomy" id="3048008"/>
    <lineage>
        <taxon>Bacteria</taxon>
        <taxon>Bacillati</taxon>
        <taxon>Actinomycetota</taxon>
        <taxon>Actinomycetes</taxon>
        <taxon>Micrococcales</taxon>
        <taxon>Microbacteriaceae</taxon>
        <taxon>Microbacterium</taxon>
    </lineage>
</organism>
<protein>
    <submittedName>
        <fullName evidence="1">Uncharacterized protein</fullName>
    </submittedName>
</protein>
<name>A0ABT6ZCB8_9MICO</name>
<keyword evidence="2" id="KW-1185">Reference proteome</keyword>
<evidence type="ECO:0000313" key="2">
    <source>
        <dbReference type="Proteomes" id="UP001321481"/>
    </source>
</evidence>
<gene>
    <name evidence="1" type="ORF">QNI14_04925</name>
</gene>
<reference evidence="1 2" key="1">
    <citation type="submission" date="2023-05" db="EMBL/GenBank/DDBJ databases">
        <title>Microbacterium dauci sp.nov., Isolated from Carrot Rhizosphere Soil.</title>
        <authorList>
            <person name="Xiao Z."/>
            <person name="Zheng J."/>
        </authorList>
    </citation>
    <scope>NUCLEOTIDE SEQUENCE [LARGE SCALE GENOMIC DNA]</scope>
    <source>
        <strain evidence="1 2">LX3-4</strain>
    </source>
</reference>
<dbReference type="EMBL" id="JASJND010000003">
    <property type="protein sequence ID" value="MDJ1113789.1"/>
    <property type="molecule type" value="Genomic_DNA"/>
</dbReference>
<dbReference type="RefSeq" id="WP_283715262.1">
    <property type="nucleotide sequence ID" value="NZ_JASJND010000003.1"/>
</dbReference>
<accession>A0ABT6ZCB8</accession>
<comment type="caution">
    <text evidence="1">The sequence shown here is derived from an EMBL/GenBank/DDBJ whole genome shotgun (WGS) entry which is preliminary data.</text>
</comment>
<evidence type="ECO:0000313" key="1">
    <source>
        <dbReference type="EMBL" id="MDJ1113789.1"/>
    </source>
</evidence>
<sequence length="140" mass="15802">MNSDEGEISRFIELLSLRDEQHQHALAYFHLLRSRRALKSVSRFVARCQNGCLLLTIFETPSGPAFHQPRYKLSDSLNEIESNAAGRAANTEDGDRRWREQAGMVSAAINFVLTCDHTRRTLEFADIELGSPGSPTRRVV</sequence>
<dbReference type="Proteomes" id="UP001321481">
    <property type="component" value="Unassembled WGS sequence"/>
</dbReference>